<keyword evidence="1" id="KW-0472">Membrane</keyword>
<dbReference type="RefSeq" id="WP_191190806.1">
    <property type="nucleotide sequence ID" value="NZ_JACWMY010000011.1"/>
</dbReference>
<keyword evidence="3" id="KW-1185">Reference proteome</keyword>
<evidence type="ECO:0000313" key="2">
    <source>
        <dbReference type="EMBL" id="MBD1366146.1"/>
    </source>
</evidence>
<evidence type="ECO:0000313" key="3">
    <source>
        <dbReference type="Proteomes" id="UP000606600"/>
    </source>
</evidence>
<accession>A0ABR7WV14</accession>
<sequence length="105" mass="11634">MFYFLIFTAFILFAAHVLLLIASFIGPKFGSSRYFYSHLTLWLTGLVVLVLALNYSGTGRSGFLDYFNSPIKQGAILAFTLALSLTAHGIVKFLILPLVQKNKAL</sequence>
<keyword evidence="1" id="KW-0812">Transmembrane</keyword>
<organism evidence="2 3">
    <name type="scientific">Mucilaginibacter pankratovii</name>
    <dbReference type="NCBI Taxonomy" id="2772110"/>
    <lineage>
        <taxon>Bacteria</taxon>
        <taxon>Pseudomonadati</taxon>
        <taxon>Bacteroidota</taxon>
        <taxon>Sphingobacteriia</taxon>
        <taxon>Sphingobacteriales</taxon>
        <taxon>Sphingobacteriaceae</taxon>
        <taxon>Mucilaginibacter</taxon>
    </lineage>
</organism>
<reference evidence="2 3" key="1">
    <citation type="submission" date="2020-09" db="EMBL/GenBank/DDBJ databases">
        <title>Novel species of Mucilaginibacter isolated from a glacier on the Tibetan Plateau.</title>
        <authorList>
            <person name="Liu Q."/>
            <person name="Xin Y.-H."/>
        </authorList>
    </citation>
    <scope>NUCLEOTIDE SEQUENCE [LARGE SCALE GENOMIC DNA]</scope>
    <source>
        <strain evidence="2 3">ZT4R22</strain>
    </source>
</reference>
<feature type="transmembrane region" description="Helical" evidence="1">
    <location>
        <begin position="6"/>
        <end position="27"/>
    </location>
</feature>
<evidence type="ECO:0000256" key="1">
    <source>
        <dbReference type="SAM" id="Phobius"/>
    </source>
</evidence>
<comment type="caution">
    <text evidence="2">The sequence shown here is derived from an EMBL/GenBank/DDBJ whole genome shotgun (WGS) entry which is preliminary data.</text>
</comment>
<gene>
    <name evidence="2" type="ORF">IDJ77_20210</name>
</gene>
<feature type="transmembrane region" description="Helical" evidence="1">
    <location>
        <begin position="75"/>
        <end position="99"/>
    </location>
</feature>
<keyword evidence="1" id="KW-1133">Transmembrane helix</keyword>
<dbReference type="EMBL" id="JACWMY010000011">
    <property type="protein sequence ID" value="MBD1366146.1"/>
    <property type="molecule type" value="Genomic_DNA"/>
</dbReference>
<feature type="transmembrane region" description="Helical" evidence="1">
    <location>
        <begin position="34"/>
        <end position="55"/>
    </location>
</feature>
<proteinExistence type="predicted"/>
<dbReference type="Proteomes" id="UP000606600">
    <property type="component" value="Unassembled WGS sequence"/>
</dbReference>
<protein>
    <submittedName>
        <fullName evidence="2">Uncharacterized protein</fullName>
    </submittedName>
</protein>
<name>A0ABR7WV14_9SPHI</name>